<feature type="compositionally biased region" description="Low complexity" evidence="1">
    <location>
        <begin position="13"/>
        <end position="32"/>
    </location>
</feature>
<keyword evidence="3" id="KW-1185">Reference proteome</keyword>
<name>A0AAV2MC05_KNICA</name>
<gene>
    <name evidence="2" type="ORF">KC01_LOCUS37416</name>
</gene>
<dbReference type="AlphaFoldDB" id="A0AAV2MC05"/>
<accession>A0AAV2MC05</accession>
<reference evidence="2 3" key="1">
    <citation type="submission" date="2024-04" db="EMBL/GenBank/DDBJ databases">
        <authorList>
            <person name="Waldvogel A.-M."/>
            <person name="Schoenle A."/>
        </authorList>
    </citation>
    <scope>NUCLEOTIDE SEQUENCE [LARGE SCALE GENOMIC DNA]</scope>
</reference>
<dbReference type="Proteomes" id="UP001497482">
    <property type="component" value="Chromosome 7"/>
</dbReference>
<evidence type="ECO:0000313" key="3">
    <source>
        <dbReference type="Proteomes" id="UP001497482"/>
    </source>
</evidence>
<protein>
    <submittedName>
        <fullName evidence="2">Uncharacterized protein</fullName>
    </submittedName>
</protein>
<sequence length="73" mass="8131">MVYTEHHGDRRVASPQHQPPHSSLAPSPSLPSHSPTLLHHIYTVCTDLHLLRSLRFKSAAAAARFKLNQVDSI</sequence>
<feature type="region of interest" description="Disordered" evidence="1">
    <location>
        <begin position="1"/>
        <end position="32"/>
    </location>
</feature>
<evidence type="ECO:0000313" key="2">
    <source>
        <dbReference type="EMBL" id="CAL1610893.1"/>
    </source>
</evidence>
<dbReference type="EMBL" id="OZ035829">
    <property type="protein sequence ID" value="CAL1610893.1"/>
    <property type="molecule type" value="Genomic_DNA"/>
</dbReference>
<organism evidence="2 3">
    <name type="scientific">Knipowitschia caucasica</name>
    <name type="common">Caucasian dwarf goby</name>
    <name type="synonym">Pomatoschistus caucasicus</name>
    <dbReference type="NCBI Taxonomy" id="637954"/>
    <lineage>
        <taxon>Eukaryota</taxon>
        <taxon>Metazoa</taxon>
        <taxon>Chordata</taxon>
        <taxon>Craniata</taxon>
        <taxon>Vertebrata</taxon>
        <taxon>Euteleostomi</taxon>
        <taxon>Actinopterygii</taxon>
        <taxon>Neopterygii</taxon>
        <taxon>Teleostei</taxon>
        <taxon>Neoteleostei</taxon>
        <taxon>Acanthomorphata</taxon>
        <taxon>Gobiaria</taxon>
        <taxon>Gobiiformes</taxon>
        <taxon>Gobioidei</taxon>
        <taxon>Gobiidae</taxon>
        <taxon>Gobiinae</taxon>
        <taxon>Knipowitschia</taxon>
    </lineage>
</organism>
<evidence type="ECO:0000256" key="1">
    <source>
        <dbReference type="SAM" id="MobiDB-lite"/>
    </source>
</evidence>
<feature type="compositionally biased region" description="Basic and acidic residues" evidence="1">
    <location>
        <begin position="1"/>
        <end position="12"/>
    </location>
</feature>
<proteinExistence type="predicted"/>